<comment type="caution">
    <text evidence="8">Lacks conserved residue(s) required for the propagation of feature annotation.</text>
</comment>
<evidence type="ECO:0000256" key="5">
    <source>
        <dbReference type="ARBA" id="ARBA00022692"/>
    </source>
</evidence>
<keyword evidence="7 8" id="KW-0472">Membrane</keyword>
<keyword evidence="6 8" id="KW-1133">Transmembrane helix</keyword>
<accession>A0A068UWI2</accession>
<comment type="similarity">
    <text evidence="2 8">Belongs to the Casparian strip membrane proteins (CASP) family.</text>
</comment>
<keyword evidence="5 8" id="KW-0812">Transmembrane</keyword>
<evidence type="ECO:0000313" key="11">
    <source>
        <dbReference type="Proteomes" id="UP000295252"/>
    </source>
</evidence>
<dbReference type="Pfam" id="PF04535">
    <property type="entry name" value="CASP_dom"/>
    <property type="match status" value="1"/>
</dbReference>
<gene>
    <name evidence="10" type="ORF">GSCOC_T00036307001</name>
</gene>
<organism evidence="10 11">
    <name type="scientific">Coffea canephora</name>
    <name type="common">Robusta coffee</name>
    <dbReference type="NCBI Taxonomy" id="49390"/>
    <lineage>
        <taxon>Eukaryota</taxon>
        <taxon>Viridiplantae</taxon>
        <taxon>Streptophyta</taxon>
        <taxon>Embryophyta</taxon>
        <taxon>Tracheophyta</taxon>
        <taxon>Spermatophyta</taxon>
        <taxon>Magnoliopsida</taxon>
        <taxon>eudicotyledons</taxon>
        <taxon>Gunneridae</taxon>
        <taxon>Pentapetalae</taxon>
        <taxon>asterids</taxon>
        <taxon>lamiids</taxon>
        <taxon>Gentianales</taxon>
        <taxon>Rubiaceae</taxon>
        <taxon>Ixoroideae</taxon>
        <taxon>Gardenieae complex</taxon>
        <taxon>Bertiereae - Coffeeae clade</taxon>
        <taxon>Coffeeae</taxon>
        <taxon>Coffea</taxon>
    </lineage>
</organism>
<dbReference type="InterPro" id="IPR044173">
    <property type="entry name" value="CASPL"/>
</dbReference>
<comment type="subcellular location">
    <subcellularLocation>
        <location evidence="1 8">Cell membrane</location>
        <topology evidence="1 8">Multi-pass membrane protein</topology>
    </subcellularLocation>
</comment>
<dbReference type="AlphaFoldDB" id="A0A068UWI2"/>
<comment type="subunit">
    <text evidence="3 8">Homodimer and heterodimers.</text>
</comment>
<protein>
    <recommendedName>
        <fullName evidence="8">CASP-like protein</fullName>
    </recommendedName>
</protein>
<dbReference type="InterPro" id="IPR006459">
    <property type="entry name" value="CASP/CASPL"/>
</dbReference>
<dbReference type="GO" id="GO:0005886">
    <property type="term" value="C:plasma membrane"/>
    <property type="evidence" value="ECO:0007669"/>
    <property type="project" value="UniProtKB-SubCell"/>
</dbReference>
<feature type="transmembrane region" description="Helical" evidence="8">
    <location>
        <begin position="222"/>
        <end position="244"/>
    </location>
</feature>
<dbReference type="OMA" id="EMEFTSF"/>
<dbReference type="FunCoup" id="A0A068UWI2">
    <property type="interactions" value="412"/>
</dbReference>
<evidence type="ECO:0000256" key="1">
    <source>
        <dbReference type="ARBA" id="ARBA00004651"/>
    </source>
</evidence>
<evidence type="ECO:0000256" key="3">
    <source>
        <dbReference type="ARBA" id="ARBA00011489"/>
    </source>
</evidence>
<dbReference type="PANTHER" id="PTHR36488">
    <property type="entry name" value="CASP-LIKE PROTEIN 1U1"/>
    <property type="match status" value="1"/>
</dbReference>
<evidence type="ECO:0000256" key="4">
    <source>
        <dbReference type="ARBA" id="ARBA00022475"/>
    </source>
</evidence>
<evidence type="ECO:0000256" key="2">
    <source>
        <dbReference type="ARBA" id="ARBA00007651"/>
    </source>
</evidence>
<evidence type="ECO:0000259" key="9">
    <source>
        <dbReference type="Pfam" id="PF04535"/>
    </source>
</evidence>
<dbReference type="Proteomes" id="UP000295252">
    <property type="component" value="Chromosome XI"/>
</dbReference>
<evidence type="ECO:0000313" key="10">
    <source>
        <dbReference type="EMBL" id="CDP12619.1"/>
    </source>
</evidence>
<evidence type="ECO:0000256" key="6">
    <source>
        <dbReference type="ARBA" id="ARBA00022989"/>
    </source>
</evidence>
<dbReference type="PANTHER" id="PTHR36488:SF8">
    <property type="entry name" value="CASP-LIKE PROTEIN 1U1"/>
    <property type="match status" value="1"/>
</dbReference>
<evidence type="ECO:0000256" key="8">
    <source>
        <dbReference type="RuleBase" id="RU361233"/>
    </source>
</evidence>
<dbReference type="Gramene" id="CDP12619">
    <property type="protein sequence ID" value="CDP12619"/>
    <property type="gene ID" value="GSCOC_T00036307001"/>
</dbReference>
<sequence length="256" mass="28093">MNLNPSDDLFYSLFFLLAAMATLLSWQLQNLLSVLLSFTSFVLYLKTSCLKSTRNDFKVVEGAENGACQTPVVSANKANDWLIFLLRLFAFFATVSATVVMAINKQTLTVVVATIGRTPIQASVTAKFQHTPAFVFFVIANGLASIHNLLMLIVEFIGHKFDFKGLRYLLIPILDMLNVALVSGGTSAAVFIGELARNGNSRAKWNKICDKFSTYCNHGGGAMIASSIGLVLMIIVTVISITKLRIQKPQNYSRLP</sequence>
<feature type="transmembrane region" description="Helical" evidence="8">
    <location>
        <begin position="12"/>
        <end position="45"/>
    </location>
</feature>
<reference evidence="11" key="1">
    <citation type="journal article" date="2014" name="Science">
        <title>The coffee genome provides insight into the convergent evolution of caffeine biosynthesis.</title>
        <authorList>
            <person name="Denoeud F."/>
            <person name="Carretero-Paulet L."/>
            <person name="Dereeper A."/>
            <person name="Droc G."/>
            <person name="Guyot R."/>
            <person name="Pietrella M."/>
            <person name="Zheng C."/>
            <person name="Alberti A."/>
            <person name="Anthony F."/>
            <person name="Aprea G."/>
            <person name="Aury J.M."/>
            <person name="Bento P."/>
            <person name="Bernard M."/>
            <person name="Bocs S."/>
            <person name="Campa C."/>
            <person name="Cenci A."/>
            <person name="Combes M.C."/>
            <person name="Crouzillat D."/>
            <person name="Da Silva C."/>
            <person name="Daddiego L."/>
            <person name="De Bellis F."/>
            <person name="Dussert S."/>
            <person name="Garsmeur O."/>
            <person name="Gayraud T."/>
            <person name="Guignon V."/>
            <person name="Jahn K."/>
            <person name="Jamilloux V."/>
            <person name="Joet T."/>
            <person name="Labadie K."/>
            <person name="Lan T."/>
            <person name="Leclercq J."/>
            <person name="Lepelley M."/>
            <person name="Leroy T."/>
            <person name="Li L.T."/>
            <person name="Librado P."/>
            <person name="Lopez L."/>
            <person name="Munoz A."/>
            <person name="Noel B."/>
            <person name="Pallavicini A."/>
            <person name="Perrotta G."/>
            <person name="Poncet V."/>
            <person name="Pot D."/>
            <person name="Priyono X."/>
            <person name="Rigoreau M."/>
            <person name="Rouard M."/>
            <person name="Rozas J."/>
            <person name="Tranchant-Dubreuil C."/>
            <person name="VanBuren R."/>
            <person name="Zhang Q."/>
            <person name="Andrade A.C."/>
            <person name="Argout X."/>
            <person name="Bertrand B."/>
            <person name="de Kochko A."/>
            <person name="Graziosi G."/>
            <person name="Henry R.J."/>
            <person name="Jayarama X."/>
            <person name="Ming R."/>
            <person name="Nagai C."/>
            <person name="Rounsley S."/>
            <person name="Sankoff D."/>
            <person name="Giuliano G."/>
            <person name="Albert V.A."/>
            <person name="Wincker P."/>
            <person name="Lashermes P."/>
        </authorList>
    </citation>
    <scope>NUCLEOTIDE SEQUENCE [LARGE SCALE GENOMIC DNA]</scope>
    <source>
        <strain evidence="11">cv. DH200-94</strain>
    </source>
</reference>
<evidence type="ECO:0000256" key="7">
    <source>
        <dbReference type="ARBA" id="ARBA00023136"/>
    </source>
</evidence>
<name>A0A068UWI2_COFCA</name>
<proteinExistence type="inferred from homology"/>
<dbReference type="InParanoid" id="A0A068UWI2"/>
<dbReference type="EMBL" id="HG739152">
    <property type="protein sequence ID" value="CDP12619.1"/>
    <property type="molecule type" value="Genomic_DNA"/>
</dbReference>
<feature type="transmembrane region" description="Helical" evidence="8">
    <location>
        <begin position="81"/>
        <end position="103"/>
    </location>
</feature>
<feature type="domain" description="Casparian strip membrane protein" evidence="9">
    <location>
        <begin position="79"/>
        <end position="231"/>
    </location>
</feature>
<keyword evidence="11" id="KW-1185">Reference proteome</keyword>
<dbReference type="InterPro" id="IPR006702">
    <property type="entry name" value="CASP_dom"/>
</dbReference>
<keyword evidence="4 8" id="KW-1003">Cell membrane</keyword>
<dbReference type="NCBIfam" id="TIGR01569">
    <property type="entry name" value="A_tha_TIGR01569"/>
    <property type="match status" value="1"/>
</dbReference>
<feature type="transmembrane region" description="Helical" evidence="8">
    <location>
        <begin position="133"/>
        <end position="157"/>
    </location>
</feature>
<dbReference type="OrthoDB" id="610574at2759"/>
<dbReference type="PhylomeDB" id="A0A068UWI2"/>
<dbReference type="STRING" id="49390.A0A068UWI2"/>
<feature type="transmembrane region" description="Helical" evidence="8">
    <location>
        <begin position="169"/>
        <end position="192"/>
    </location>
</feature>